<sequence length="156" mass="16924">MCNLRVTASDDEDIGLEIEIIESSCCSLKQTFILSLEIQTLQSSTQNPDLPLNCLHALELGLNRQEEDLASASGARRFSSKHDRAVNELLCEIHFAASPAKDSESTNPGTSVGSGCSSIILRKSARRGYSCECASPSGTLSMIRYVKGWQIQRSGI</sequence>
<evidence type="ECO:0000313" key="1">
    <source>
        <dbReference type="EMBL" id="KAJ5218879.1"/>
    </source>
</evidence>
<comment type="caution">
    <text evidence="1">The sequence shown here is derived from an EMBL/GenBank/DDBJ whole genome shotgun (WGS) entry which is preliminary data.</text>
</comment>
<reference evidence="1" key="2">
    <citation type="journal article" date="2023" name="IMA Fungus">
        <title>Comparative genomic study of the Penicillium genus elucidates a diverse pangenome and 15 lateral gene transfer events.</title>
        <authorList>
            <person name="Petersen C."/>
            <person name="Sorensen T."/>
            <person name="Nielsen M.R."/>
            <person name="Sondergaard T.E."/>
            <person name="Sorensen J.L."/>
            <person name="Fitzpatrick D.A."/>
            <person name="Frisvad J.C."/>
            <person name="Nielsen K.L."/>
        </authorList>
    </citation>
    <scope>NUCLEOTIDE SEQUENCE</scope>
    <source>
        <strain evidence="1">IBT 15544</strain>
    </source>
</reference>
<reference evidence="1" key="1">
    <citation type="submission" date="2022-12" db="EMBL/GenBank/DDBJ databases">
        <authorList>
            <person name="Petersen C."/>
        </authorList>
    </citation>
    <scope>NUCLEOTIDE SEQUENCE</scope>
    <source>
        <strain evidence="1">IBT 15544</strain>
    </source>
</reference>
<dbReference type="Proteomes" id="UP001150904">
    <property type="component" value="Unassembled WGS sequence"/>
</dbReference>
<dbReference type="RefSeq" id="XP_058313452.1">
    <property type="nucleotide sequence ID" value="XM_058448041.1"/>
</dbReference>
<gene>
    <name evidence="1" type="ORF">N7498_000978</name>
</gene>
<name>A0A9W9NFA9_9EURO</name>
<dbReference type="EMBL" id="JAPQKR010000004">
    <property type="protein sequence ID" value="KAJ5218879.1"/>
    <property type="molecule type" value="Genomic_DNA"/>
</dbReference>
<protein>
    <submittedName>
        <fullName evidence="1">Uncharacterized protein</fullName>
    </submittedName>
</protein>
<keyword evidence="2" id="KW-1185">Reference proteome</keyword>
<dbReference type="GeneID" id="83175341"/>
<dbReference type="AlphaFoldDB" id="A0A9W9NFA9"/>
<evidence type="ECO:0000313" key="2">
    <source>
        <dbReference type="Proteomes" id="UP001150904"/>
    </source>
</evidence>
<organism evidence="1 2">
    <name type="scientific">Penicillium cinerascens</name>
    <dbReference type="NCBI Taxonomy" id="70096"/>
    <lineage>
        <taxon>Eukaryota</taxon>
        <taxon>Fungi</taxon>
        <taxon>Dikarya</taxon>
        <taxon>Ascomycota</taxon>
        <taxon>Pezizomycotina</taxon>
        <taxon>Eurotiomycetes</taxon>
        <taxon>Eurotiomycetidae</taxon>
        <taxon>Eurotiales</taxon>
        <taxon>Aspergillaceae</taxon>
        <taxon>Penicillium</taxon>
    </lineage>
</organism>
<proteinExistence type="predicted"/>
<accession>A0A9W9NFA9</accession>